<comment type="caution">
    <text evidence="1">The sequence shown here is derived from an EMBL/GenBank/DDBJ whole genome shotgun (WGS) entry which is preliminary data.</text>
</comment>
<dbReference type="AlphaFoldDB" id="A0A9Q3CCE6"/>
<gene>
    <name evidence="1" type="ORF">O181_020847</name>
</gene>
<sequence length="170" mass="18836">MSKSKQHETQLSIEGCGADNELSTKTHKNLEDLMDTVIHLMIAYNMVRAHKKVKVNGIKGKLTSSKKNEAIKDLLTCHKNLGTNKICSGILVAFCAAGVHGLMVCSDYRRTSSVKGALSVIDISEKLSEGKNLVEPVWLHTNKYICNLLNKSFFSSESFNHTVPLRFEIA</sequence>
<evidence type="ECO:0000313" key="1">
    <source>
        <dbReference type="EMBL" id="MBW0481132.1"/>
    </source>
</evidence>
<evidence type="ECO:0000313" key="2">
    <source>
        <dbReference type="Proteomes" id="UP000765509"/>
    </source>
</evidence>
<proteinExistence type="predicted"/>
<dbReference type="OrthoDB" id="3162621at2759"/>
<dbReference type="EMBL" id="AVOT02006253">
    <property type="protein sequence ID" value="MBW0481132.1"/>
    <property type="molecule type" value="Genomic_DNA"/>
</dbReference>
<protein>
    <submittedName>
        <fullName evidence="1">Uncharacterized protein</fullName>
    </submittedName>
</protein>
<dbReference type="Proteomes" id="UP000765509">
    <property type="component" value="Unassembled WGS sequence"/>
</dbReference>
<keyword evidence="2" id="KW-1185">Reference proteome</keyword>
<organism evidence="1 2">
    <name type="scientific">Austropuccinia psidii MF-1</name>
    <dbReference type="NCBI Taxonomy" id="1389203"/>
    <lineage>
        <taxon>Eukaryota</taxon>
        <taxon>Fungi</taxon>
        <taxon>Dikarya</taxon>
        <taxon>Basidiomycota</taxon>
        <taxon>Pucciniomycotina</taxon>
        <taxon>Pucciniomycetes</taxon>
        <taxon>Pucciniales</taxon>
        <taxon>Sphaerophragmiaceae</taxon>
        <taxon>Austropuccinia</taxon>
    </lineage>
</organism>
<accession>A0A9Q3CCE6</accession>
<name>A0A9Q3CCE6_9BASI</name>
<reference evidence="1" key="1">
    <citation type="submission" date="2021-03" db="EMBL/GenBank/DDBJ databases">
        <title>Draft genome sequence of rust myrtle Austropuccinia psidii MF-1, a brazilian biotype.</title>
        <authorList>
            <person name="Quecine M.C."/>
            <person name="Pachon D.M.R."/>
            <person name="Bonatelli M.L."/>
            <person name="Correr F.H."/>
            <person name="Franceschini L.M."/>
            <person name="Leite T.F."/>
            <person name="Margarido G.R.A."/>
            <person name="Almeida C.A."/>
            <person name="Ferrarezi J.A."/>
            <person name="Labate C.A."/>
        </authorList>
    </citation>
    <scope>NUCLEOTIDE SEQUENCE</scope>
    <source>
        <strain evidence="1">MF-1</strain>
    </source>
</reference>